<evidence type="ECO:0000256" key="1">
    <source>
        <dbReference type="ARBA" id="ARBA00004477"/>
    </source>
</evidence>
<feature type="transmembrane region" description="Helical" evidence="15">
    <location>
        <begin position="263"/>
        <end position="282"/>
    </location>
</feature>
<dbReference type="Pfam" id="PF04922">
    <property type="entry name" value="DIE2_ALG10"/>
    <property type="match status" value="1"/>
</dbReference>
<organism evidence="16 17">
    <name type="scientific">Clohesyomyces aquaticus</name>
    <dbReference type="NCBI Taxonomy" id="1231657"/>
    <lineage>
        <taxon>Eukaryota</taxon>
        <taxon>Fungi</taxon>
        <taxon>Dikarya</taxon>
        <taxon>Ascomycota</taxon>
        <taxon>Pezizomycotina</taxon>
        <taxon>Dothideomycetes</taxon>
        <taxon>Pleosporomycetidae</taxon>
        <taxon>Pleosporales</taxon>
        <taxon>Lindgomycetaceae</taxon>
        <taxon>Clohesyomyces</taxon>
    </lineage>
</organism>
<feature type="transmembrane region" description="Helical" evidence="15">
    <location>
        <begin position="404"/>
        <end position="427"/>
    </location>
</feature>
<comment type="similarity">
    <text evidence="3">Belongs to the ALG10 glucosyltransferase family.</text>
</comment>
<comment type="catalytic activity">
    <reaction evidence="14">
        <text>an alpha-D-Glc-(1-&gt;3)-alpha-D-Glc-(1-&gt;3)-alpha-D-Man-(1-&gt;2)-alpha-D-Man-(1-&gt;2)-alpha-D-Man-(1-&gt;3)-[alpha-D-Man-(1-&gt;2)-alpha-D-Man-(1-&gt;3)-[alpha-D-Man-(1-&gt;2)-alpha-D-Man-(1-&gt;6)]-alpha-D-Man-(1-&gt;6)]-beta-D-Man-(1-&gt;4)-beta-D-GlcNAc-(1-&gt;4)-alpha-D-GlcNAc-diphospho-di-trans,poly-cis-dolichol + a di-trans,poly-cis-dolichyl beta-D-glucosyl phosphate = a alpha-D-Glc-(1-&gt;2)-alpha-D-Glc-(1-&gt;3)-alpha-D-Glc-(1-&gt;3)-alpha-D-Man-(1-&gt;2)-alpha-D-Man-(1-&gt;2)-alpha-D-Man-(1-&gt;3)-[alpha-D-Man-(1-&gt;2)-alpha-D-Man-(1-&gt;3)-[alpha-D-Man-(1-&gt;2)-alpha-D-Man-(1-&gt;6)]-alpha-D-Man-(1-&gt;6)]-beta-D-Man-(1-&gt;4)-beta-D-GlcNAc-(1-&gt;4)-alpha-D-GlcNAc-diphospho-di-trans,poly-cis-dolichol + a di-trans,poly-cis-dolichyl phosphate + H(+)</text>
        <dbReference type="Rhea" id="RHEA:29543"/>
        <dbReference type="Rhea" id="RHEA-COMP:19498"/>
        <dbReference type="Rhea" id="RHEA-COMP:19502"/>
        <dbReference type="Rhea" id="RHEA-COMP:19512"/>
        <dbReference type="Rhea" id="RHEA-COMP:19522"/>
        <dbReference type="ChEBI" id="CHEBI:15378"/>
        <dbReference type="ChEBI" id="CHEBI:57525"/>
        <dbReference type="ChEBI" id="CHEBI:57683"/>
        <dbReference type="ChEBI" id="CHEBI:132522"/>
        <dbReference type="ChEBI" id="CHEBI:132523"/>
        <dbReference type="EC" id="2.4.1.256"/>
    </reaction>
    <physiologicalReaction direction="left-to-right" evidence="14">
        <dbReference type="Rhea" id="RHEA:29544"/>
    </physiologicalReaction>
</comment>
<feature type="transmembrane region" description="Helical" evidence="15">
    <location>
        <begin position="524"/>
        <end position="545"/>
    </location>
</feature>
<proteinExistence type="inferred from homology"/>
<feature type="transmembrane region" description="Helical" evidence="15">
    <location>
        <begin position="370"/>
        <end position="392"/>
    </location>
</feature>
<dbReference type="PANTHER" id="PTHR12989:SF10">
    <property type="entry name" value="DOL-P-GLC:GLC(2)MAN(9)GLCNAC(2)-PP-DOL ALPHA-1,2-GLUCOSYLTRANSFERASE-RELATED"/>
    <property type="match status" value="1"/>
</dbReference>
<evidence type="ECO:0000256" key="14">
    <source>
        <dbReference type="ARBA" id="ARBA00048064"/>
    </source>
</evidence>
<dbReference type="Proteomes" id="UP000193144">
    <property type="component" value="Unassembled WGS sequence"/>
</dbReference>
<dbReference type="STRING" id="1231657.A0A1Y1ZF76"/>
<name>A0A1Y1ZF76_9PLEO</name>
<evidence type="ECO:0000313" key="17">
    <source>
        <dbReference type="Proteomes" id="UP000193144"/>
    </source>
</evidence>
<keyword evidence="10 15" id="KW-1133">Transmembrane helix</keyword>
<dbReference type="OrthoDB" id="4769at2759"/>
<evidence type="ECO:0000256" key="5">
    <source>
        <dbReference type="ARBA" id="ARBA00018512"/>
    </source>
</evidence>
<accession>A0A1Y1ZF76</accession>
<evidence type="ECO:0000313" key="16">
    <source>
        <dbReference type="EMBL" id="ORY08933.1"/>
    </source>
</evidence>
<evidence type="ECO:0000256" key="4">
    <source>
        <dbReference type="ARBA" id="ARBA00011967"/>
    </source>
</evidence>
<protein>
    <recommendedName>
        <fullName evidence="5">Dol-P-Glc:Glc(2)Man(9)GlcNAc(2)-PP-Dol alpha-1,2-glucosyltransferase</fullName>
        <ecNumber evidence="4">2.4.1.256</ecNumber>
    </recommendedName>
    <alternativeName>
        <fullName evidence="12">Asparagine-linked glycosylation protein 10</fullName>
    </alternativeName>
</protein>
<evidence type="ECO:0000256" key="6">
    <source>
        <dbReference type="ARBA" id="ARBA00022676"/>
    </source>
</evidence>
<evidence type="ECO:0000256" key="3">
    <source>
        <dbReference type="ARBA" id="ARBA00010600"/>
    </source>
</evidence>
<feature type="transmembrane region" description="Helical" evidence="15">
    <location>
        <begin position="328"/>
        <end position="349"/>
    </location>
</feature>
<evidence type="ECO:0000256" key="12">
    <source>
        <dbReference type="ARBA" id="ARBA00032069"/>
    </source>
</evidence>
<dbReference type="UniPathway" id="UPA00378"/>
<keyword evidence="8 15" id="KW-0812">Transmembrane</keyword>
<evidence type="ECO:0000256" key="15">
    <source>
        <dbReference type="SAM" id="Phobius"/>
    </source>
</evidence>
<dbReference type="EMBL" id="MCFA01000093">
    <property type="protein sequence ID" value="ORY08933.1"/>
    <property type="molecule type" value="Genomic_DNA"/>
</dbReference>
<keyword evidence="11 15" id="KW-0472">Membrane</keyword>
<keyword evidence="17" id="KW-1185">Reference proteome</keyword>
<dbReference type="EC" id="2.4.1.256" evidence="4"/>
<feature type="transmembrane region" description="Helical" evidence="15">
    <location>
        <begin position="152"/>
        <end position="171"/>
    </location>
</feature>
<evidence type="ECO:0000256" key="10">
    <source>
        <dbReference type="ARBA" id="ARBA00022989"/>
    </source>
</evidence>
<comment type="function">
    <text evidence="13">Dol-P-Glc:Glc(2)Man(9)GlcNAc(2)-PP-Dol alpha-1,2-glucosyltransferase that operates in the biosynthetic pathway of dolichol-linked oligosaccharides, the glycan precursors employed in protein asparagine (N)-glycosylation. The assembly of dolichol-linked oligosaccharides begins on the cytosolic side of the endoplasmic reticulum membrane and finishes in its lumen. The sequential addition of sugars to dolichol pyrophosphate produces dolichol-linked oligosaccharides containing fourteen sugars, including two GlcNAcs, nine mannoses and three glucoses. Once assembled, the oligosaccharide is transferred from the lipid to nascent proteins by oligosaccharyltransferases. In the lumen of the endoplasmic reticulum, adds the third and last glucose residue from dolichyl phosphate glucose (Dol-P-Glc) onto the lipid-linked oligosaccharide intermediate Glc(2)Man(9)GlcNAc(2)-PP-Dol to produce Glc(3)Man(9)GlcNAc(2)-PP-Dol.</text>
</comment>
<evidence type="ECO:0000256" key="8">
    <source>
        <dbReference type="ARBA" id="ARBA00022692"/>
    </source>
</evidence>
<dbReference type="GO" id="GO:0005789">
    <property type="term" value="C:endoplasmic reticulum membrane"/>
    <property type="evidence" value="ECO:0007669"/>
    <property type="project" value="UniProtKB-SubCell"/>
</dbReference>
<dbReference type="GO" id="GO:0006488">
    <property type="term" value="P:dolichol-linked oligosaccharide biosynthetic process"/>
    <property type="evidence" value="ECO:0007669"/>
    <property type="project" value="InterPro"/>
</dbReference>
<evidence type="ECO:0000256" key="11">
    <source>
        <dbReference type="ARBA" id="ARBA00023136"/>
    </source>
</evidence>
<dbReference type="PIRSF" id="PIRSF028810">
    <property type="entry name" value="Alpha1_2_glucosyltferase_Alg10"/>
    <property type="match status" value="1"/>
</dbReference>
<feature type="transmembrane region" description="Helical" evidence="15">
    <location>
        <begin position="469"/>
        <end position="489"/>
    </location>
</feature>
<keyword evidence="9" id="KW-0256">Endoplasmic reticulum</keyword>
<dbReference type="GO" id="GO:0106073">
    <property type="term" value="F:dolichyl pyrophosphate Glc2Man9GlcNAc2 alpha-1,2-glucosyltransferase activity"/>
    <property type="evidence" value="ECO:0007669"/>
    <property type="project" value="UniProtKB-EC"/>
</dbReference>
<dbReference type="AlphaFoldDB" id="A0A1Y1ZF76"/>
<comment type="subcellular location">
    <subcellularLocation>
        <location evidence="1">Endoplasmic reticulum membrane</location>
        <topology evidence="1">Multi-pass membrane protein</topology>
    </subcellularLocation>
</comment>
<feature type="transmembrane region" description="Helical" evidence="15">
    <location>
        <begin position="88"/>
        <end position="105"/>
    </location>
</feature>
<evidence type="ECO:0000256" key="2">
    <source>
        <dbReference type="ARBA" id="ARBA00004922"/>
    </source>
</evidence>
<dbReference type="InterPro" id="IPR016900">
    <property type="entry name" value="Alg10"/>
</dbReference>
<feature type="transmembrane region" description="Helical" evidence="15">
    <location>
        <begin position="289"/>
        <end position="308"/>
    </location>
</feature>
<keyword evidence="7" id="KW-0808">Transferase</keyword>
<comment type="caution">
    <text evidence="16">The sequence shown here is derived from an EMBL/GenBank/DDBJ whole genome shotgun (WGS) entry which is preliminary data.</text>
</comment>
<feature type="transmembrane region" description="Helical" evidence="15">
    <location>
        <begin position="192"/>
        <end position="212"/>
    </location>
</feature>
<gene>
    <name evidence="16" type="ORF">BCR34DRAFT_626016</name>
</gene>
<dbReference type="PANTHER" id="PTHR12989">
    <property type="entry name" value="ALPHA-1,2-GLUCOSYLTRANSFERASE ALG10"/>
    <property type="match status" value="1"/>
</dbReference>
<evidence type="ECO:0000256" key="13">
    <source>
        <dbReference type="ARBA" id="ARBA00044727"/>
    </source>
</evidence>
<evidence type="ECO:0000256" key="9">
    <source>
        <dbReference type="ARBA" id="ARBA00022824"/>
    </source>
</evidence>
<sequence length="563" mass="62874">MHSLLQTGALPIALVVIASAAGIWLNLISTHVPDPYLDEFFHVPQAQRYCKGDYSWDPKITTPPGLYMVSLLLQSVLRIPCHTYSLRALNAGAICVVCILAYDILRNLRARTSSNQKEKATRVGSQKGGHHGEQTALFDAHSALNISLFPPLFFFSGLYYTDIISTLLVLLSYNTFLKKGRGRWRFWEDVTFVQIGIVALSFRQTNIFWVAVFPAGLSVIDAIKRGESITYPKDISLRELIDKSWSEGFVYDCDVGDAGFKDVVLLSVSIPLAAVGKLLFVLRLVLPHIILLGLFAGFVVWNGGVVLGDKSAHVATLHLPQMLYVWPYIIFFSLPVVVSPLVAPVAICMPTGTVKTFVQDTFIGQAKPPLPHIISAVFFLAFGFAAVHFNTIVHPYTLADNRHYVFYVFRILRMHAAIKYAAVPVYYTCYWMAVQALGSSRPASAVDKERRREKVRPAGKGADRVPCQLSFFVIWLATTALSVITAPLVEPRYFIVPWIIWRLHVPSMSASYTKRSSGGVSYDLRLVLETVWLLAINAVVGYNFLYRGFSWPSEAGAVQRFLW</sequence>
<comment type="pathway">
    <text evidence="2">Protein modification; protein glycosylation.</text>
</comment>
<evidence type="ECO:0000256" key="7">
    <source>
        <dbReference type="ARBA" id="ARBA00022679"/>
    </source>
</evidence>
<keyword evidence="6" id="KW-0328">Glycosyltransferase</keyword>
<reference evidence="16 17" key="1">
    <citation type="submission" date="2016-07" db="EMBL/GenBank/DDBJ databases">
        <title>Pervasive Adenine N6-methylation of Active Genes in Fungi.</title>
        <authorList>
            <consortium name="DOE Joint Genome Institute"/>
            <person name="Mondo S.J."/>
            <person name="Dannebaum R.O."/>
            <person name="Kuo R.C."/>
            <person name="Labutti K."/>
            <person name="Haridas S."/>
            <person name="Kuo A."/>
            <person name="Salamov A."/>
            <person name="Ahrendt S.R."/>
            <person name="Lipzen A."/>
            <person name="Sullivan W."/>
            <person name="Andreopoulos W.B."/>
            <person name="Clum A."/>
            <person name="Lindquist E."/>
            <person name="Daum C."/>
            <person name="Ramamoorthy G.K."/>
            <person name="Gryganskyi A."/>
            <person name="Culley D."/>
            <person name="Magnuson J.K."/>
            <person name="James T.Y."/>
            <person name="O'Malley M.A."/>
            <person name="Stajich J.E."/>
            <person name="Spatafora J.W."/>
            <person name="Visel A."/>
            <person name="Grigoriev I.V."/>
        </authorList>
    </citation>
    <scope>NUCLEOTIDE SEQUENCE [LARGE SCALE GENOMIC DNA]</scope>
    <source>
        <strain evidence="16 17">CBS 115471</strain>
    </source>
</reference>